<sequence length="286" mass="31287">METFQFTKMHGLGNNYIYVNMFEESLNESSLAKIAREASNPFTGIGSDGMILICPSEHAPVKMRIFNNDGSEALNCGNGLRCVAKYAYEHQLVTDKIFKIETLSGLVEAEVHTDNGRVYSVTVDMGKPRLLKKEIPMVGDPEEQTISEKMTFLGEEHTITALSMGNPHIIFNVDRIEAAPLTELGPVVEKDPRFSEGINVEFVETVNETELNFRVWERGSGITQACGTGACAAAVASVLNGKSPRGKDITVHLAGGDLIINWTEQGNVLMTGPAEVIAEGTYYIRP</sequence>
<comment type="caution">
    <text evidence="11">The sequence shown here is derived from an EMBL/GenBank/DDBJ whole genome shotgun (WGS) entry which is preliminary data.</text>
</comment>
<dbReference type="NCBIfam" id="TIGR00652">
    <property type="entry name" value="DapF"/>
    <property type="match status" value="1"/>
</dbReference>
<evidence type="ECO:0000313" key="12">
    <source>
        <dbReference type="Proteomes" id="UP000434639"/>
    </source>
</evidence>
<feature type="binding site" evidence="9">
    <location>
        <position position="199"/>
    </location>
    <ligand>
        <name>substrate</name>
    </ligand>
</feature>
<dbReference type="OrthoDB" id="9805408at2"/>
<evidence type="ECO:0000256" key="6">
    <source>
        <dbReference type="ARBA" id="ARBA00023154"/>
    </source>
</evidence>
<comment type="pathway">
    <text evidence="1 9">Amino-acid biosynthesis; L-lysine biosynthesis via DAP pathway; DL-2,6-diaminopimelate from LL-2,6-diaminopimelate: step 1/1.</text>
</comment>
<dbReference type="PANTHER" id="PTHR31689">
    <property type="entry name" value="DIAMINOPIMELATE EPIMERASE, CHLOROPLASTIC"/>
    <property type="match status" value="1"/>
</dbReference>
<keyword evidence="7 9" id="KW-0413">Isomerase</keyword>
<dbReference type="EC" id="5.1.1.7" evidence="3 9"/>
<feature type="binding site" evidence="9">
    <location>
        <position position="166"/>
    </location>
    <ligand>
        <name>substrate</name>
    </ligand>
</feature>
<name>A0A7X2S517_9BACI</name>
<keyword evidence="6 9" id="KW-0457">Lysine biosynthesis</keyword>
<keyword evidence="5 9" id="KW-0028">Amino-acid biosynthesis</keyword>
<evidence type="ECO:0000256" key="8">
    <source>
        <dbReference type="ARBA" id="ARBA00051712"/>
    </source>
</evidence>
<dbReference type="FunFam" id="3.10.310.10:FF:000006">
    <property type="entry name" value="Diaminopimelate epimerase"/>
    <property type="match status" value="1"/>
</dbReference>
<feature type="active site" description="Proton acceptor" evidence="9">
    <location>
        <position position="226"/>
    </location>
</feature>
<feature type="binding site" evidence="9">
    <location>
        <begin position="227"/>
        <end position="228"/>
    </location>
    <ligand>
        <name>substrate</name>
    </ligand>
</feature>
<dbReference type="FunFam" id="3.10.310.10:FF:000004">
    <property type="entry name" value="Diaminopimelate epimerase"/>
    <property type="match status" value="1"/>
</dbReference>
<feature type="binding site" evidence="9">
    <location>
        <begin position="77"/>
        <end position="78"/>
    </location>
    <ligand>
        <name>substrate</name>
    </ligand>
</feature>
<accession>A0A7X2S517</accession>
<dbReference type="InterPro" id="IPR018510">
    <property type="entry name" value="DAP_epimerase_AS"/>
</dbReference>
<feature type="site" description="Could be important to modulate the pK values of the two catalytic cysteine residues" evidence="9">
    <location>
        <position position="217"/>
    </location>
</feature>
<protein>
    <recommendedName>
        <fullName evidence="3 9">Diaminopimelate epimerase</fullName>
        <shortName evidence="9">DAP epimerase</shortName>
        <ecNumber evidence="3 9">5.1.1.7</ecNumber>
    </recommendedName>
    <alternativeName>
        <fullName evidence="9">PLP-independent amino acid racemase</fullName>
    </alternativeName>
</protein>
<dbReference type="Pfam" id="PF01678">
    <property type="entry name" value="DAP_epimerase"/>
    <property type="match status" value="2"/>
</dbReference>
<feature type="binding site" evidence="9">
    <location>
        <position position="14"/>
    </location>
    <ligand>
        <name>substrate</name>
    </ligand>
</feature>
<keyword evidence="12" id="KW-1185">Reference proteome</keyword>
<dbReference type="SUPFAM" id="SSF54506">
    <property type="entry name" value="Diaminopimelate epimerase-like"/>
    <property type="match status" value="1"/>
</dbReference>
<evidence type="ECO:0000313" key="11">
    <source>
        <dbReference type="EMBL" id="MTH53853.1"/>
    </source>
</evidence>
<evidence type="ECO:0000256" key="2">
    <source>
        <dbReference type="ARBA" id="ARBA00010219"/>
    </source>
</evidence>
<feature type="site" description="Could be important to modulate the pK values of the two catalytic cysteine residues" evidence="9">
    <location>
        <position position="168"/>
    </location>
</feature>
<dbReference type="AlphaFoldDB" id="A0A7X2S517"/>
<dbReference type="RefSeq" id="WP_155112379.1">
    <property type="nucleotide sequence ID" value="NZ_WMIB01000009.1"/>
</dbReference>
<comment type="catalytic activity">
    <reaction evidence="8 9">
        <text>(2S,6S)-2,6-diaminopimelate = meso-2,6-diaminopimelate</text>
        <dbReference type="Rhea" id="RHEA:15393"/>
        <dbReference type="ChEBI" id="CHEBI:57609"/>
        <dbReference type="ChEBI" id="CHEBI:57791"/>
        <dbReference type="EC" id="5.1.1.7"/>
    </reaction>
</comment>
<dbReference type="Proteomes" id="UP000434639">
    <property type="component" value="Unassembled WGS sequence"/>
</dbReference>
<dbReference type="PANTHER" id="PTHR31689:SF0">
    <property type="entry name" value="DIAMINOPIMELATE EPIMERASE"/>
    <property type="match status" value="1"/>
</dbReference>
<evidence type="ECO:0000256" key="5">
    <source>
        <dbReference type="ARBA" id="ARBA00022605"/>
    </source>
</evidence>
<gene>
    <name evidence="9" type="primary">dapF</name>
    <name evidence="11" type="ORF">GKZ89_10595</name>
</gene>
<comment type="function">
    <text evidence="9">Catalyzes the stereoinversion of LL-2,6-diaminopimelate (L,L-DAP) to meso-diaminopimelate (meso-DAP), a precursor of L-lysine and an essential component of the bacterial peptidoglycan.</text>
</comment>
<organism evidence="11 12">
    <name type="scientific">Metabacillus mangrovi</name>
    <dbReference type="NCBI Taxonomy" id="1491830"/>
    <lineage>
        <taxon>Bacteria</taxon>
        <taxon>Bacillati</taxon>
        <taxon>Bacillota</taxon>
        <taxon>Bacilli</taxon>
        <taxon>Bacillales</taxon>
        <taxon>Bacillaceae</taxon>
        <taxon>Metabacillus</taxon>
    </lineage>
</organism>
<evidence type="ECO:0000256" key="4">
    <source>
        <dbReference type="ARBA" id="ARBA00022490"/>
    </source>
</evidence>
<comment type="similarity">
    <text evidence="2 9">Belongs to the diaminopimelate epimerase family.</text>
</comment>
<dbReference type="Gene3D" id="3.10.310.10">
    <property type="entry name" value="Diaminopimelate Epimerase, Chain A, domain 1"/>
    <property type="match status" value="2"/>
</dbReference>
<dbReference type="UniPathway" id="UPA00034">
    <property type="reaction ID" value="UER00025"/>
</dbReference>
<feature type="active site" evidence="10">
    <location>
        <position position="76"/>
    </location>
</feature>
<dbReference type="GO" id="GO:0008837">
    <property type="term" value="F:diaminopimelate epimerase activity"/>
    <property type="evidence" value="ECO:0007669"/>
    <property type="project" value="UniProtKB-UniRule"/>
</dbReference>
<feature type="binding site" evidence="9">
    <location>
        <position position="67"/>
    </location>
    <ligand>
        <name>substrate</name>
    </ligand>
</feature>
<reference evidence="11 12" key="1">
    <citation type="journal article" date="2017" name="Int. J. Syst. Evol. Microbiol.">
        <title>Bacillus mangrovi sp. nov., isolated from a sediment sample from a mangrove forest.</title>
        <authorList>
            <person name="Gupta V."/>
            <person name="Singh P.K."/>
            <person name="Korpole S."/>
            <person name="Tanuku N.R.S."/>
            <person name="Pinnaka A.K."/>
        </authorList>
    </citation>
    <scope>NUCLEOTIDE SEQUENCE [LARGE SCALE GENOMIC DNA]</scope>
    <source>
        <strain evidence="11 12">KCTC 33872</strain>
    </source>
</reference>
<evidence type="ECO:0000256" key="7">
    <source>
        <dbReference type="ARBA" id="ARBA00023235"/>
    </source>
</evidence>
<proteinExistence type="inferred from homology"/>
<comment type="caution">
    <text evidence="9">Lacks conserved residue(s) required for the propagation of feature annotation.</text>
</comment>
<dbReference type="PROSITE" id="PS01326">
    <property type="entry name" value="DAP_EPIMERASE"/>
    <property type="match status" value="1"/>
</dbReference>
<evidence type="ECO:0000256" key="10">
    <source>
        <dbReference type="PROSITE-ProRule" id="PRU10125"/>
    </source>
</evidence>
<dbReference type="EMBL" id="WMIB01000009">
    <property type="protein sequence ID" value="MTH53853.1"/>
    <property type="molecule type" value="Genomic_DNA"/>
</dbReference>
<evidence type="ECO:0000256" key="3">
    <source>
        <dbReference type="ARBA" id="ARBA00013080"/>
    </source>
</evidence>
<dbReference type="InterPro" id="IPR001653">
    <property type="entry name" value="DAP_epimerase_DapF"/>
</dbReference>
<dbReference type="GO" id="GO:0009089">
    <property type="term" value="P:lysine biosynthetic process via diaminopimelate"/>
    <property type="evidence" value="ECO:0007669"/>
    <property type="project" value="UniProtKB-UniRule"/>
</dbReference>
<evidence type="ECO:0000256" key="1">
    <source>
        <dbReference type="ARBA" id="ARBA00005196"/>
    </source>
</evidence>
<keyword evidence="4 9" id="KW-0963">Cytoplasm</keyword>
<feature type="active site" description="Proton donor" evidence="9">
    <location>
        <position position="76"/>
    </location>
</feature>
<feature type="binding site" evidence="9">
    <location>
        <begin position="217"/>
        <end position="218"/>
    </location>
    <ligand>
        <name>substrate</name>
    </ligand>
</feature>
<dbReference type="HAMAP" id="MF_00197">
    <property type="entry name" value="DAP_epimerase"/>
    <property type="match status" value="1"/>
</dbReference>
<comment type="subunit">
    <text evidence="9">Homodimer.</text>
</comment>
<evidence type="ECO:0000256" key="9">
    <source>
        <dbReference type="HAMAP-Rule" id="MF_00197"/>
    </source>
</evidence>
<comment type="subcellular location">
    <subcellularLocation>
        <location evidence="9">Cytoplasm</location>
    </subcellularLocation>
</comment>
<dbReference type="GO" id="GO:0005829">
    <property type="term" value="C:cytosol"/>
    <property type="evidence" value="ECO:0007669"/>
    <property type="project" value="TreeGrafter"/>
</dbReference>